<comment type="caution">
    <text evidence="5">The sequence shown here is derived from an EMBL/GenBank/DDBJ whole genome shotgun (WGS) entry which is preliminary data.</text>
</comment>
<keyword evidence="2" id="KW-0472">Membrane</keyword>
<dbReference type="InterPro" id="IPR036388">
    <property type="entry name" value="WH-like_DNA-bd_sf"/>
</dbReference>
<dbReference type="EMBL" id="JANDBC010000003">
    <property type="protein sequence ID" value="MCP9292966.1"/>
    <property type="molecule type" value="Genomic_DNA"/>
</dbReference>
<evidence type="ECO:0000259" key="4">
    <source>
        <dbReference type="PROSITE" id="PS00622"/>
    </source>
</evidence>
<dbReference type="GO" id="GO:0003677">
    <property type="term" value="F:DNA binding"/>
    <property type="evidence" value="ECO:0007669"/>
    <property type="project" value="InterPro"/>
</dbReference>
<feature type="transmembrane region" description="Helical" evidence="2">
    <location>
        <begin position="688"/>
        <end position="706"/>
    </location>
</feature>
<feature type="coiled-coil region" evidence="1">
    <location>
        <begin position="718"/>
        <end position="785"/>
    </location>
</feature>
<dbReference type="AlphaFoldDB" id="A0A9X2L601"/>
<dbReference type="InterPro" id="IPR000792">
    <property type="entry name" value="Tscrpt_reg_LuxR_C"/>
</dbReference>
<feature type="signal peptide" evidence="3">
    <location>
        <begin position="1"/>
        <end position="22"/>
    </location>
</feature>
<evidence type="ECO:0000313" key="5">
    <source>
        <dbReference type="EMBL" id="MCP9292966.1"/>
    </source>
</evidence>
<dbReference type="Proteomes" id="UP001139125">
    <property type="component" value="Unassembled WGS sequence"/>
</dbReference>
<dbReference type="InterPro" id="IPR016032">
    <property type="entry name" value="Sig_transdc_resp-reg_C-effctor"/>
</dbReference>
<protein>
    <recommendedName>
        <fullName evidence="4">HTH luxR-type domain-containing protein</fullName>
    </recommendedName>
</protein>
<reference evidence="5" key="1">
    <citation type="submission" date="2022-06" db="EMBL/GenBank/DDBJ databases">
        <title>Gracilimonas sp. CAU 1638 isolated from sea sediment.</title>
        <authorList>
            <person name="Kim W."/>
        </authorList>
    </citation>
    <scope>NUCLEOTIDE SEQUENCE</scope>
    <source>
        <strain evidence="5">CAU 1638</strain>
    </source>
</reference>
<evidence type="ECO:0000256" key="2">
    <source>
        <dbReference type="SAM" id="Phobius"/>
    </source>
</evidence>
<evidence type="ECO:0000256" key="3">
    <source>
        <dbReference type="SAM" id="SignalP"/>
    </source>
</evidence>
<dbReference type="InterPro" id="IPR013783">
    <property type="entry name" value="Ig-like_fold"/>
</dbReference>
<organism evidence="5 6">
    <name type="scientific">Gracilimonas sediminicola</name>
    <dbReference type="NCBI Taxonomy" id="2952158"/>
    <lineage>
        <taxon>Bacteria</taxon>
        <taxon>Pseudomonadati</taxon>
        <taxon>Balneolota</taxon>
        <taxon>Balneolia</taxon>
        <taxon>Balneolales</taxon>
        <taxon>Balneolaceae</taxon>
        <taxon>Gracilimonas</taxon>
    </lineage>
</organism>
<dbReference type="RefSeq" id="WP_255135865.1">
    <property type="nucleotide sequence ID" value="NZ_JANDBC010000003.1"/>
</dbReference>
<evidence type="ECO:0000313" key="6">
    <source>
        <dbReference type="Proteomes" id="UP001139125"/>
    </source>
</evidence>
<dbReference type="GO" id="GO:0006355">
    <property type="term" value="P:regulation of DNA-templated transcription"/>
    <property type="evidence" value="ECO:0007669"/>
    <property type="project" value="InterPro"/>
</dbReference>
<feature type="chain" id="PRO_5040992096" description="HTH luxR-type domain-containing protein" evidence="3">
    <location>
        <begin position="23"/>
        <end position="897"/>
    </location>
</feature>
<dbReference type="Gene3D" id="2.130.10.10">
    <property type="entry name" value="YVTN repeat-like/Quinoprotein amine dehydrogenase"/>
    <property type="match status" value="2"/>
</dbReference>
<name>A0A9X2L601_9BACT</name>
<evidence type="ECO:0000256" key="1">
    <source>
        <dbReference type="SAM" id="Coils"/>
    </source>
</evidence>
<keyword evidence="2" id="KW-1133">Transmembrane helix</keyword>
<dbReference type="PROSITE" id="PS00622">
    <property type="entry name" value="HTH_LUXR_1"/>
    <property type="match status" value="1"/>
</dbReference>
<keyword evidence="2" id="KW-0812">Transmembrane</keyword>
<dbReference type="Gene3D" id="1.10.10.10">
    <property type="entry name" value="Winged helix-like DNA-binding domain superfamily/Winged helix DNA-binding domain"/>
    <property type="match status" value="1"/>
</dbReference>
<dbReference type="SUPFAM" id="SSF46894">
    <property type="entry name" value="C-terminal effector domain of the bipartite response regulators"/>
    <property type="match status" value="1"/>
</dbReference>
<dbReference type="SUPFAM" id="SSF63829">
    <property type="entry name" value="Calcium-dependent phosphotriesterase"/>
    <property type="match status" value="1"/>
</dbReference>
<keyword evidence="1" id="KW-0175">Coiled coil</keyword>
<accession>A0A9X2L601</accession>
<proteinExistence type="predicted"/>
<dbReference type="SMART" id="SM00421">
    <property type="entry name" value="HTH_LUXR"/>
    <property type="match status" value="1"/>
</dbReference>
<keyword evidence="6" id="KW-1185">Reference proteome</keyword>
<gene>
    <name evidence="5" type="ORF">NM125_15355</name>
</gene>
<keyword evidence="3" id="KW-0732">Signal</keyword>
<sequence length="897" mass="103542">MKAVITCILFLLSGLMSGYAQDLPEKGVPLLKSFSPSEYHHFGKVWDIDSAPSGLVYMAADRGLLEYDGQIWKDYKGSQGIIRSILVQNDSLIYTGSDLDFGMWKKNKYGEFEYTSLYPFKEDLNEINEEFWNVHYLNEKVFFVSASNIYVYKDQNLTKISSAGSIRESSIAGDRFLFIDEQEGVFELRDLAPNQLVSFEEQHPSDIIGVFEDERGLVFVTQNSGLWQFTSGEFNPINNSLSSELKSASVFSFEQVGDSNLAFGSILKGLYISDRNGNLIHHINKNKGLQNNTVLSLHYQPRGKLWLSMDYGVSFLDLSNEFTFFYDYIGDFGTGYTAEVKGDRFYLGTNQGLYTSDWQSLNNNSAFNQFELVDGTEGQVWSLQTIDNQLLMGHDQGMFAIEGNSARKLGDQNGIWTFEPYKDRLLAGTYNGISIFEMEDGEWQFQQKMELILGSCNQIITGRDQSIWINIPNYGVINATLNEDLYPAEREIFLSEEFKGEDHILKKTGDRIVVLTESHRYEYNSNQKSFTEQNPDTKVEEIDDLLLRNSRPEQLTENYEFYPVYNGFAFKNLNDNADADSVNHTLIFREVVAYNSENEIKAHDGAQLSHRFNNVRIRGIVPNEEGVYYQFRDEETGRWSSWSKESTFDLLALPYGEHSFTARAKVNGNMTPAETIRFSISTPWYLSWYAYLFYGLSTMMVIYMLYRWQEASLGKQKKDLLINQRKSLQQQQEKHKKTLKIAEQQKSQAEFEQLKAQLKTKTIELATKAKENDEKNRILQKLKSKLEQIGEHPESIKVRSAEILQIIDSHIEPEDNTFEIQIDELHQEFFDTLRDEFPDLTRYDLRLCAYIKIGFNSKEISNMLNIKPSSVYISRSRLRKKLNIETDEDLHSYLNSI</sequence>
<feature type="domain" description="HTH luxR-type" evidence="4">
    <location>
        <begin position="854"/>
        <end position="881"/>
    </location>
</feature>
<dbReference type="Gene3D" id="2.60.40.10">
    <property type="entry name" value="Immunoglobulins"/>
    <property type="match status" value="1"/>
</dbReference>
<dbReference type="InterPro" id="IPR015943">
    <property type="entry name" value="WD40/YVTN_repeat-like_dom_sf"/>
</dbReference>